<dbReference type="EMBL" id="JACDXJ010000001">
    <property type="protein sequence ID" value="MBA1155271.1"/>
    <property type="molecule type" value="Genomic_DNA"/>
</dbReference>
<dbReference type="AlphaFoldDB" id="A0A838BJ16"/>
<keyword evidence="2" id="KW-1185">Reference proteome</keyword>
<evidence type="ECO:0000313" key="1">
    <source>
        <dbReference type="EMBL" id="MBA1155271.1"/>
    </source>
</evidence>
<comment type="caution">
    <text evidence="1">The sequence shown here is derived from an EMBL/GenBank/DDBJ whole genome shotgun (WGS) entry which is preliminary data.</text>
</comment>
<evidence type="ECO:0000313" key="2">
    <source>
        <dbReference type="Proteomes" id="UP000572984"/>
    </source>
</evidence>
<protein>
    <submittedName>
        <fullName evidence="1">Uncharacterized protein</fullName>
    </submittedName>
</protein>
<accession>A0A838BJ16</accession>
<name>A0A838BJ16_9HYPH</name>
<gene>
    <name evidence="1" type="ORF">H0S73_03895</name>
</gene>
<sequence length="64" mass="7156">MAHKFKVRQMVRLTQPGFSDARTGAASIYEVTRLMPADQTGEVSYRIKSGAIERAVRESEIRGT</sequence>
<organism evidence="1 2">
    <name type="scientific">Microvirga mediterraneensis</name>
    <dbReference type="NCBI Taxonomy" id="2754695"/>
    <lineage>
        <taxon>Bacteria</taxon>
        <taxon>Pseudomonadati</taxon>
        <taxon>Pseudomonadota</taxon>
        <taxon>Alphaproteobacteria</taxon>
        <taxon>Hyphomicrobiales</taxon>
        <taxon>Methylobacteriaceae</taxon>
        <taxon>Microvirga</taxon>
    </lineage>
</organism>
<dbReference type="Proteomes" id="UP000572984">
    <property type="component" value="Unassembled WGS sequence"/>
</dbReference>
<reference evidence="1 2" key="1">
    <citation type="submission" date="2020-07" db="EMBL/GenBank/DDBJ databases">
        <title>Draft genome and description of Microvirga mediterraneensis Marseille-Q2068 sp. nov.</title>
        <authorList>
            <person name="Boxberger M."/>
        </authorList>
    </citation>
    <scope>NUCLEOTIDE SEQUENCE [LARGE SCALE GENOMIC DNA]</scope>
    <source>
        <strain evidence="1 2">Marseille-Q2068</strain>
    </source>
</reference>
<dbReference type="RefSeq" id="WP_181050924.1">
    <property type="nucleotide sequence ID" value="NZ_JACDXJ010000001.1"/>
</dbReference>
<proteinExistence type="predicted"/>